<dbReference type="EMBL" id="BFEA01000626">
    <property type="protein sequence ID" value="GBG87667.1"/>
    <property type="molecule type" value="Genomic_DNA"/>
</dbReference>
<evidence type="ECO:0000313" key="2">
    <source>
        <dbReference type="Proteomes" id="UP000265515"/>
    </source>
</evidence>
<accession>A0A388LZC2</accession>
<dbReference type="AlphaFoldDB" id="A0A388LZC2"/>
<evidence type="ECO:0000313" key="1">
    <source>
        <dbReference type="EMBL" id="GBG87667.1"/>
    </source>
</evidence>
<organism evidence="1 2">
    <name type="scientific">Chara braunii</name>
    <name type="common">Braun's stonewort</name>
    <dbReference type="NCBI Taxonomy" id="69332"/>
    <lineage>
        <taxon>Eukaryota</taxon>
        <taxon>Viridiplantae</taxon>
        <taxon>Streptophyta</taxon>
        <taxon>Charophyceae</taxon>
        <taxon>Charales</taxon>
        <taxon>Characeae</taxon>
        <taxon>Chara</taxon>
    </lineage>
</organism>
<reference evidence="1 2" key="1">
    <citation type="journal article" date="2018" name="Cell">
        <title>The Chara Genome: Secondary Complexity and Implications for Plant Terrestrialization.</title>
        <authorList>
            <person name="Nishiyama T."/>
            <person name="Sakayama H."/>
            <person name="Vries J.D."/>
            <person name="Buschmann H."/>
            <person name="Saint-Marcoux D."/>
            <person name="Ullrich K.K."/>
            <person name="Haas F.B."/>
            <person name="Vanderstraeten L."/>
            <person name="Becker D."/>
            <person name="Lang D."/>
            <person name="Vosolsobe S."/>
            <person name="Rombauts S."/>
            <person name="Wilhelmsson P.K.I."/>
            <person name="Janitza P."/>
            <person name="Kern R."/>
            <person name="Heyl A."/>
            <person name="Rumpler F."/>
            <person name="Villalobos L.I.A.C."/>
            <person name="Clay J.M."/>
            <person name="Skokan R."/>
            <person name="Toyoda A."/>
            <person name="Suzuki Y."/>
            <person name="Kagoshima H."/>
            <person name="Schijlen E."/>
            <person name="Tajeshwar N."/>
            <person name="Catarino B."/>
            <person name="Hetherington A.J."/>
            <person name="Saltykova A."/>
            <person name="Bonnot C."/>
            <person name="Breuninger H."/>
            <person name="Symeonidi A."/>
            <person name="Radhakrishnan G.V."/>
            <person name="Van Nieuwerburgh F."/>
            <person name="Deforce D."/>
            <person name="Chang C."/>
            <person name="Karol K.G."/>
            <person name="Hedrich R."/>
            <person name="Ulvskov P."/>
            <person name="Glockner G."/>
            <person name="Delwiche C.F."/>
            <person name="Petrasek J."/>
            <person name="Van de Peer Y."/>
            <person name="Friml J."/>
            <person name="Beilby M."/>
            <person name="Dolan L."/>
            <person name="Kohara Y."/>
            <person name="Sugano S."/>
            <person name="Fujiyama A."/>
            <person name="Delaux P.-M."/>
            <person name="Quint M."/>
            <person name="TheiBen G."/>
            <person name="Hagemann M."/>
            <person name="Harholt J."/>
            <person name="Dunand C."/>
            <person name="Zachgo S."/>
            <person name="Langdale J."/>
            <person name="Maumus F."/>
            <person name="Straeten D.V.D."/>
            <person name="Gould S.B."/>
            <person name="Rensing S.A."/>
        </authorList>
    </citation>
    <scope>NUCLEOTIDE SEQUENCE [LARGE SCALE GENOMIC DNA]</scope>
    <source>
        <strain evidence="1 2">S276</strain>
    </source>
</reference>
<name>A0A388LZC2_CHABU</name>
<dbReference type="Proteomes" id="UP000265515">
    <property type="component" value="Unassembled WGS sequence"/>
</dbReference>
<protein>
    <recommendedName>
        <fullName evidence="3">Reverse transcriptase domain-containing protein</fullName>
    </recommendedName>
</protein>
<sequence>MTAVGKWRNEGKLGKAYIIPKDKDLQRWRPIAPACDDPARLGQRRCARALHCLITRYDKRLNFHLASTIQLKEEALRADTEFGEQGCSLAIGRCYDIKEMFSSIPHDAVRSAVFELIRDFENKNWCQVKVAVRGRLIVLSKTDRKEVGYVKVGMNTIFKMVNYDLSHAYMRCGETIRRQIVGIPMGKTMSPILATVTCAMDETKFLKSLGADKRLVKGWRMVDDVSIVVGCNKEGGAWTRAHDNLDAFEAAYDPRLKLVRKDDGSNTWQFVGGRMYIMADPVQVHFVQDIKNADCIRQDGMLRYQSLQDFVSYSEKKMKKAVMTANLKRIWNSSTSPALTASTIAYALLESDLRGYPSEVSLGALAKLAKVTGESILVNLRLYWLSCHKILRRLDPWNFLRNSYGLTSWDTEQRLGIFTGCNFSK</sequence>
<dbReference type="InterPro" id="IPR043502">
    <property type="entry name" value="DNA/RNA_pol_sf"/>
</dbReference>
<dbReference type="SUPFAM" id="SSF56672">
    <property type="entry name" value="DNA/RNA polymerases"/>
    <property type="match status" value="1"/>
</dbReference>
<gene>
    <name evidence="1" type="ORF">CBR_g45821</name>
</gene>
<evidence type="ECO:0008006" key="3">
    <source>
        <dbReference type="Google" id="ProtNLM"/>
    </source>
</evidence>
<dbReference type="Gramene" id="GBG87667">
    <property type="protein sequence ID" value="GBG87667"/>
    <property type="gene ID" value="CBR_g45821"/>
</dbReference>
<comment type="caution">
    <text evidence="1">The sequence shown here is derived from an EMBL/GenBank/DDBJ whole genome shotgun (WGS) entry which is preliminary data.</text>
</comment>
<keyword evidence="2" id="KW-1185">Reference proteome</keyword>
<proteinExistence type="predicted"/>